<dbReference type="InterPro" id="IPR001867">
    <property type="entry name" value="OmpR/PhoB-type_DNA-bd"/>
</dbReference>
<dbReference type="Gene3D" id="3.40.50.2300">
    <property type="match status" value="1"/>
</dbReference>
<keyword evidence="1 6" id="KW-0597">Phosphoprotein</keyword>
<dbReference type="InterPro" id="IPR039420">
    <property type="entry name" value="WalR-like"/>
</dbReference>
<dbReference type="RefSeq" id="WP_071077625.1">
    <property type="nucleotide sequence ID" value="NZ_LFKP01000008.1"/>
</dbReference>
<dbReference type="InterPro" id="IPR011006">
    <property type="entry name" value="CheY-like_superfamily"/>
</dbReference>
<dbReference type="InterPro" id="IPR001789">
    <property type="entry name" value="Sig_transdc_resp-reg_receiver"/>
</dbReference>
<reference evidence="10 11" key="1">
    <citation type="submission" date="2015-06" db="EMBL/GenBank/DDBJ databases">
        <title>Draft genome sequencing of a biphenyl-degrading bacterium, Janthinobacterium lividum MEG1.</title>
        <authorList>
            <person name="Shimodaira J."/>
            <person name="Hatta T."/>
        </authorList>
    </citation>
    <scope>NUCLEOTIDE SEQUENCE [LARGE SCALE GENOMIC DNA]</scope>
    <source>
        <strain evidence="10 11">MEG1</strain>
    </source>
</reference>
<evidence type="ECO:0000313" key="10">
    <source>
        <dbReference type="EMBL" id="OHV96144.1"/>
    </source>
</evidence>
<feature type="modified residue" description="4-aspartylphosphate" evidence="6">
    <location>
        <position position="51"/>
    </location>
</feature>
<dbReference type="GO" id="GO:0005829">
    <property type="term" value="C:cytosol"/>
    <property type="evidence" value="ECO:0007669"/>
    <property type="project" value="TreeGrafter"/>
</dbReference>
<keyword evidence="2" id="KW-0902">Two-component regulatory system</keyword>
<dbReference type="AlphaFoldDB" id="A0A1S1U8P4"/>
<dbReference type="Gene3D" id="6.10.250.690">
    <property type="match status" value="1"/>
</dbReference>
<dbReference type="Pfam" id="PF00486">
    <property type="entry name" value="Trans_reg_C"/>
    <property type="match status" value="1"/>
</dbReference>
<dbReference type="PROSITE" id="PS51755">
    <property type="entry name" value="OMPR_PHOB"/>
    <property type="match status" value="1"/>
</dbReference>
<dbReference type="GO" id="GO:0006355">
    <property type="term" value="P:regulation of DNA-templated transcription"/>
    <property type="evidence" value="ECO:0007669"/>
    <property type="project" value="InterPro"/>
</dbReference>
<protein>
    <submittedName>
        <fullName evidence="10">XRE family transcriptional regulator</fullName>
    </submittedName>
</protein>
<dbReference type="CDD" id="cd17624">
    <property type="entry name" value="REC_OmpR_PmrA-like"/>
    <property type="match status" value="1"/>
</dbReference>
<evidence type="ECO:0000256" key="5">
    <source>
        <dbReference type="ARBA" id="ARBA00023163"/>
    </source>
</evidence>
<organism evidence="10 11">
    <name type="scientific">Janthinobacterium lividum</name>
    <dbReference type="NCBI Taxonomy" id="29581"/>
    <lineage>
        <taxon>Bacteria</taxon>
        <taxon>Pseudomonadati</taxon>
        <taxon>Pseudomonadota</taxon>
        <taxon>Betaproteobacteria</taxon>
        <taxon>Burkholderiales</taxon>
        <taxon>Oxalobacteraceae</taxon>
        <taxon>Janthinobacterium</taxon>
    </lineage>
</organism>
<feature type="domain" description="OmpR/PhoB-type" evidence="9">
    <location>
        <begin position="124"/>
        <end position="218"/>
    </location>
</feature>
<proteinExistence type="predicted"/>
<evidence type="ECO:0000256" key="2">
    <source>
        <dbReference type="ARBA" id="ARBA00023012"/>
    </source>
</evidence>
<dbReference type="EMBL" id="LFKP01000008">
    <property type="protein sequence ID" value="OHV96144.1"/>
    <property type="molecule type" value="Genomic_DNA"/>
</dbReference>
<dbReference type="GO" id="GO:0000976">
    <property type="term" value="F:transcription cis-regulatory region binding"/>
    <property type="evidence" value="ECO:0007669"/>
    <property type="project" value="TreeGrafter"/>
</dbReference>
<evidence type="ECO:0000256" key="7">
    <source>
        <dbReference type="PROSITE-ProRule" id="PRU01091"/>
    </source>
</evidence>
<comment type="caution">
    <text evidence="10">The sequence shown here is derived from an EMBL/GenBank/DDBJ whole genome shotgun (WGS) entry which is preliminary data.</text>
</comment>
<name>A0A1S1U8P4_9BURK</name>
<evidence type="ECO:0000259" key="8">
    <source>
        <dbReference type="PROSITE" id="PS50110"/>
    </source>
</evidence>
<keyword evidence="4 7" id="KW-0238">DNA-binding</keyword>
<dbReference type="GO" id="GO:0032993">
    <property type="term" value="C:protein-DNA complex"/>
    <property type="evidence" value="ECO:0007669"/>
    <property type="project" value="TreeGrafter"/>
</dbReference>
<dbReference type="PANTHER" id="PTHR48111:SF67">
    <property type="entry name" value="TRANSCRIPTIONAL REGULATORY PROTEIN TCTD"/>
    <property type="match status" value="1"/>
</dbReference>
<evidence type="ECO:0000259" key="9">
    <source>
        <dbReference type="PROSITE" id="PS51755"/>
    </source>
</evidence>
<sequence length="220" mass="24412">MRVLLVEDDPMIGESLVEGLRGECYAVDWVRDGHDAELALAGFGYDLMLLDLGLPGKEGMDVLRATRARGAELPVLIITARDGTRARVAGLDSGADDYLVKPFDLDELLARIRALLRRRVSRSRSVIEHGALILDLASHDVTYEGAQVKLAPREFSVLRALLDHPGKVVSKRQLSEKLYGWDSEVESNTVDVYVYQLRKKFGADCIQTVRGVGYKMRVAT</sequence>
<dbReference type="InterPro" id="IPR036388">
    <property type="entry name" value="WH-like_DNA-bd_sf"/>
</dbReference>
<keyword evidence="3" id="KW-0805">Transcription regulation</keyword>
<dbReference type="GO" id="GO:0000156">
    <property type="term" value="F:phosphorelay response regulator activity"/>
    <property type="evidence" value="ECO:0007669"/>
    <property type="project" value="TreeGrafter"/>
</dbReference>
<accession>A0A1S1U8P4</accession>
<dbReference type="Gene3D" id="1.10.10.10">
    <property type="entry name" value="Winged helix-like DNA-binding domain superfamily/Winged helix DNA-binding domain"/>
    <property type="match status" value="1"/>
</dbReference>
<evidence type="ECO:0000313" key="11">
    <source>
        <dbReference type="Proteomes" id="UP000179840"/>
    </source>
</evidence>
<keyword evidence="5" id="KW-0804">Transcription</keyword>
<dbReference type="Pfam" id="PF00072">
    <property type="entry name" value="Response_reg"/>
    <property type="match status" value="1"/>
</dbReference>
<evidence type="ECO:0000256" key="4">
    <source>
        <dbReference type="ARBA" id="ARBA00023125"/>
    </source>
</evidence>
<dbReference type="SMART" id="SM00862">
    <property type="entry name" value="Trans_reg_C"/>
    <property type="match status" value="1"/>
</dbReference>
<dbReference type="Proteomes" id="UP000179840">
    <property type="component" value="Unassembled WGS sequence"/>
</dbReference>
<evidence type="ECO:0000256" key="1">
    <source>
        <dbReference type="ARBA" id="ARBA00022553"/>
    </source>
</evidence>
<evidence type="ECO:0000256" key="3">
    <source>
        <dbReference type="ARBA" id="ARBA00023015"/>
    </source>
</evidence>
<dbReference type="CDD" id="cd00383">
    <property type="entry name" value="trans_reg_C"/>
    <property type="match status" value="1"/>
</dbReference>
<dbReference type="PANTHER" id="PTHR48111">
    <property type="entry name" value="REGULATOR OF RPOS"/>
    <property type="match status" value="1"/>
</dbReference>
<dbReference type="SMART" id="SM00448">
    <property type="entry name" value="REC"/>
    <property type="match status" value="1"/>
</dbReference>
<dbReference type="PROSITE" id="PS50110">
    <property type="entry name" value="RESPONSE_REGULATORY"/>
    <property type="match status" value="1"/>
</dbReference>
<feature type="domain" description="Response regulatory" evidence="8">
    <location>
        <begin position="2"/>
        <end position="116"/>
    </location>
</feature>
<feature type="DNA-binding region" description="OmpR/PhoB-type" evidence="7">
    <location>
        <begin position="124"/>
        <end position="218"/>
    </location>
</feature>
<gene>
    <name evidence="10" type="ORF">AKG95_15090</name>
</gene>
<evidence type="ECO:0000256" key="6">
    <source>
        <dbReference type="PROSITE-ProRule" id="PRU00169"/>
    </source>
</evidence>
<dbReference type="SUPFAM" id="SSF52172">
    <property type="entry name" value="CheY-like"/>
    <property type="match status" value="1"/>
</dbReference>
<dbReference type="FunFam" id="3.40.50.2300:FF:000002">
    <property type="entry name" value="DNA-binding response regulator PhoP"/>
    <property type="match status" value="1"/>
</dbReference>